<evidence type="ECO:0000313" key="3">
    <source>
        <dbReference type="EMBL" id="KAF4723803.1"/>
    </source>
</evidence>
<evidence type="ECO:0000313" key="2">
    <source>
        <dbReference type="EMBL" id="KAF4717177.1"/>
    </source>
</evidence>
<dbReference type="AlphaFoldDB" id="A0A7J6R9H9"/>
<feature type="compositionally biased region" description="Basic and acidic residues" evidence="1">
    <location>
        <begin position="43"/>
        <end position="70"/>
    </location>
</feature>
<keyword evidence="4" id="KW-1185">Reference proteome</keyword>
<feature type="region of interest" description="Disordered" evidence="1">
    <location>
        <begin position="395"/>
        <end position="427"/>
    </location>
</feature>
<evidence type="ECO:0000256" key="1">
    <source>
        <dbReference type="SAM" id="MobiDB-lite"/>
    </source>
</evidence>
<gene>
    <name evidence="2" type="ORF">FOZ62_023757</name>
    <name evidence="3" type="ORF">FOZ63_014590</name>
</gene>
<dbReference type="EMBL" id="JABANO010023270">
    <property type="protein sequence ID" value="KAF4723803.1"/>
    <property type="molecule type" value="Genomic_DNA"/>
</dbReference>
<comment type="caution">
    <text evidence="2">The sequence shown here is derived from an EMBL/GenBank/DDBJ whole genome shotgun (WGS) entry which is preliminary data.</text>
</comment>
<dbReference type="Proteomes" id="UP000553632">
    <property type="component" value="Unassembled WGS sequence"/>
</dbReference>
<organism evidence="2 5">
    <name type="scientific">Perkinsus olseni</name>
    <name type="common">Perkinsus atlanticus</name>
    <dbReference type="NCBI Taxonomy" id="32597"/>
    <lineage>
        <taxon>Eukaryota</taxon>
        <taxon>Sar</taxon>
        <taxon>Alveolata</taxon>
        <taxon>Perkinsozoa</taxon>
        <taxon>Perkinsea</taxon>
        <taxon>Perkinsida</taxon>
        <taxon>Perkinsidae</taxon>
        <taxon>Perkinsus</taxon>
    </lineage>
</organism>
<feature type="compositionally biased region" description="Basic and acidic residues" evidence="1">
    <location>
        <begin position="402"/>
        <end position="418"/>
    </location>
</feature>
<reference evidence="4 5" key="1">
    <citation type="submission" date="2020-04" db="EMBL/GenBank/DDBJ databases">
        <title>Perkinsus olseni comparative genomics.</title>
        <authorList>
            <person name="Bogema D.R."/>
        </authorList>
    </citation>
    <scope>NUCLEOTIDE SEQUENCE [LARGE SCALE GENOMIC DNA]</scope>
    <source>
        <strain evidence="2">ATCC PRA-205</strain>
        <strain evidence="3 4">ATCC PRA-207</strain>
    </source>
</reference>
<sequence length="427" mass="48415">MESQINTRQEDSAFASYYLQLSELLEIDRHIEQLELNMTSDPEVQRETSREHQGGANSETKENNRKREGVSRCSVGTSMTPKEYHAKSTSSSAILEDEILRDIAAGTYRDVGKKRRLTRAPSCVPPDFNPTMESQWKAILSDKSSAYSGTKLVSECLETYQAHRVRVLDNCDADSPVPPLFNVSRGLADVWVRTQLKTLEAPNATGSYTTERSQAMADLAQSLGTHSALVTSKWENAVPQAVVPLAPQMASDGPAEVTAADKMLERMAEGEADDNHAQQLPETSRYFCKFCRKPMVYGQNDHIYTQRAWRYGRCPLDPKVAKESGKETSVKDEDEEAKQRRAKAREVLRAVNLEQDAPEGGKKRCNICGKFWTMKHEGLEHAFIGRGKIFCPYSDPPATLENYRRDAKERRKEFDRERGRRRRQMKR</sequence>
<protein>
    <submittedName>
        <fullName evidence="2">Uncharacterized protein</fullName>
    </submittedName>
</protein>
<evidence type="ECO:0000313" key="5">
    <source>
        <dbReference type="Proteomes" id="UP000574390"/>
    </source>
</evidence>
<accession>A0A7J6R9H9</accession>
<name>A0A7J6R9H9_PEROL</name>
<dbReference type="EMBL" id="JABANM010023863">
    <property type="protein sequence ID" value="KAF4717177.1"/>
    <property type="molecule type" value="Genomic_DNA"/>
</dbReference>
<evidence type="ECO:0000313" key="4">
    <source>
        <dbReference type="Proteomes" id="UP000553632"/>
    </source>
</evidence>
<dbReference type="Proteomes" id="UP000574390">
    <property type="component" value="Unassembled WGS sequence"/>
</dbReference>
<feature type="region of interest" description="Disordered" evidence="1">
    <location>
        <begin position="39"/>
        <end position="91"/>
    </location>
</feature>
<proteinExistence type="predicted"/>